<dbReference type="InterPro" id="IPR000845">
    <property type="entry name" value="Nucleoside_phosphorylase_d"/>
</dbReference>
<dbReference type="CDD" id="cd09008">
    <property type="entry name" value="MTAN"/>
    <property type="match status" value="1"/>
</dbReference>
<dbReference type="GO" id="GO:0019284">
    <property type="term" value="P:L-methionine salvage from S-adenosylmethionine"/>
    <property type="evidence" value="ECO:0007669"/>
    <property type="project" value="TreeGrafter"/>
</dbReference>
<evidence type="ECO:0000256" key="1">
    <source>
        <dbReference type="ARBA" id="ARBA00004945"/>
    </source>
</evidence>
<name>A0A1Y1RM71_9MICC</name>
<evidence type="ECO:0000313" key="7">
    <source>
        <dbReference type="EMBL" id="ORC15560.1"/>
    </source>
</evidence>
<evidence type="ECO:0000259" key="6">
    <source>
        <dbReference type="Pfam" id="PF01048"/>
    </source>
</evidence>
<keyword evidence="3" id="KW-0028">Amino-acid biosynthesis</keyword>
<dbReference type="GO" id="GO:0008782">
    <property type="term" value="F:adenosylhomocysteine nucleosidase activity"/>
    <property type="evidence" value="ECO:0007669"/>
    <property type="project" value="UniProtKB-EC"/>
</dbReference>
<dbReference type="InterPro" id="IPR035994">
    <property type="entry name" value="Nucleoside_phosphorylase_sf"/>
</dbReference>
<keyword evidence="4" id="KW-0378">Hydrolase</keyword>
<dbReference type="GO" id="GO:0005829">
    <property type="term" value="C:cytosol"/>
    <property type="evidence" value="ECO:0007669"/>
    <property type="project" value="TreeGrafter"/>
</dbReference>
<feature type="domain" description="Nucleoside phosphorylase" evidence="6">
    <location>
        <begin position="15"/>
        <end position="244"/>
    </location>
</feature>
<evidence type="ECO:0000256" key="3">
    <source>
        <dbReference type="ARBA" id="ARBA00022605"/>
    </source>
</evidence>
<comment type="pathway">
    <text evidence="1">Amino-acid biosynthesis; L-methionine biosynthesis via salvage pathway; S-methyl-5-thio-alpha-D-ribose 1-phosphate from S-methyl-5'-thioadenosine (hydrolase route): step 1/2.</text>
</comment>
<evidence type="ECO:0000256" key="2">
    <source>
        <dbReference type="ARBA" id="ARBA00011974"/>
    </source>
</evidence>
<dbReference type="EC" id="3.2.2.9" evidence="2"/>
<dbReference type="PANTHER" id="PTHR46832:SF1">
    <property type="entry name" value="5'-METHYLTHIOADENOSINE_S-ADENOSYLHOMOCYSTEINE NUCLEOSIDASE"/>
    <property type="match status" value="1"/>
</dbReference>
<dbReference type="AlphaFoldDB" id="A0A1Y1RM71"/>
<dbReference type="GO" id="GO:0019509">
    <property type="term" value="P:L-methionine salvage from methylthioadenosine"/>
    <property type="evidence" value="ECO:0007669"/>
    <property type="project" value="UniProtKB-UniPathway"/>
</dbReference>
<dbReference type="GO" id="GO:0008930">
    <property type="term" value="F:methylthioadenosine nucleosidase activity"/>
    <property type="evidence" value="ECO:0007669"/>
    <property type="project" value="InterPro"/>
</dbReference>
<keyword evidence="8" id="KW-1185">Reference proteome</keyword>
<dbReference type="NCBIfam" id="TIGR01704">
    <property type="entry name" value="MTA_SAH-Nsdase"/>
    <property type="match status" value="1"/>
</dbReference>
<dbReference type="EMBL" id="LXWF01000043">
    <property type="protein sequence ID" value="ORC15560.1"/>
    <property type="molecule type" value="Genomic_DNA"/>
</dbReference>
<evidence type="ECO:0000256" key="5">
    <source>
        <dbReference type="ARBA" id="ARBA00023167"/>
    </source>
</evidence>
<accession>A0A1Y1RM71</accession>
<dbReference type="SUPFAM" id="SSF53167">
    <property type="entry name" value="Purine and uridine phosphorylases"/>
    <property type="match status" value="1"/>
</dbReference>
<organism evidence="7 8">
    <name type="scientific">Rothia nasimurium</name>
    <dbReference type="NCBI Taxonomy" id="85336"/>
    <lineage>
        <taxon>Bacteria</taxon>
        <taxon>Bacillati</taxon>
        <taxon>Actinomycetota</taxon>
        <taxon>Actinomycetes</taxon>
        <taxon>Micrococcales</taxon>
        <taxon>Micrococcaceae</taxon>
        <taxon>Rothia</taxon>
    </lineage>
</organism>
<dbReference type="Pfam" id="PF01048">
    <property type="entry name" value="PNP_UDP_1"/>
    <property type="match status" value="1"/>
</dbReference>
<reference evidence="7 8" key="1">
    <citation type="submission" date="2016-05" db="EMBL/GenBank/DDBJ databases">
        <title>Draft genome sequence of a porcine commensal Rothia nasimurium.</title>
        <authorList>
            <person name="Gaiser R.A."/>
            <person name="Van Baarlen P."/>
            <person name="Wells J.M."/>
        </authorList>
    </citation>
    <scope>NUCLEOTIDE SEQUENCE [LARGE SCALE GENOMIC DNA]</scope>
    <source>
        <strain evidence="7 8">PT-32</strain>
    </source>
</reference>
<dbReference type="RefSeq" id="WP_180377908.1">
    <property type="nucleotide sequence ID" value="NZ_LXWF01000043.1"/>
</dbReference>
<dbReference type="UniPathway" id="UPA00904">
    <property type="reaction ID" value="UER00871"/>
</dbReference>
<evidence type="ECO:0000256" key="4">
    <source>
        <dbReference type="ARBA" id="ARBA00022801"/>
    </source>
</evidence>
<dbReference type="Proteomes" id="UP000192359">
    <property type="component" value="Unassembled WGS sequence"/>
</dbReference>
<comment type="caution">
    <text evidence="7">The sequence shown here is derived from an EMBL/GenBank/DDBJ whole genome shotgun (WGS) entry which is preliminary data.</text>
</comment>
<proteinExistence type="predicted"/>
<dbReference type="PANTHER" id="PTHR46832">
    <property type="entry name" value="5'-METHYLTHIOADENOSINE/S-ADENOSYLHOMOCYSTEINE NUCLEOSIDASE"/>
    <property type="match status" value="1"/>
</dbReference>
<evidence type="ECO:0000313" key="8">
    <source>
        <dbReference type="Proteomes" id="UP000192359"/>
    </source>
</evidence>
<protein>
    <recommendedName>
        <fullName evidence="2">adenosylhomocysteine nucleosidase</fullName>
        <ecNumber evidence="2">3.2.2.9</ecNumber>
    </recommendedName>
</protein>
<dbReference type="InterPro" id="IPR010049">
    <property type="entry name" value="MTA_SAH_Nsdase"/>
</dbReference>
<keyword evidence="5" id="KW-0486">Methionine biosynthesis</keyword>
<gene>
    <name evidence="7" type="ORF">A7979_07470</name>
</gene>
<dbReference type="Gene3D" id="3.40.50.1580">
    <property type="entry name" value="Nucleoside phosphorylase domain"/>
    <property type="match status" value="1"/>
</dbReference>
<sequence length="246" mass="25364">MAGFALPAGFDNAAIIQVAMDEEAAPFLAATEPHGDAYSLGEALFYPRSLTSDTDEFKLLLVRSKIGLVNAASALSVALTLVPTPRVLVSAGTAGGLRADVNVGDLVLGTEYTYADADATAFGYTFGQVPGMPATYATDPSLVAKAEAAAAAYTGAGTPLFGQMLAGGSFVTAHNVKNTRELFPQALSTDMETTALAQVASSRNLPFIAVRGISDLCGPAADQDFHMDAPIVAERSAALTLDIISR</sequence>
<dbReference type="GO" id="GO:0009164">
    <property type="term" value="P:nucleoside catabolic process"/>
    <property type="evidence" value="ECO:0007669"/>
    <property type="project" value="InterPro"/>
</dbReference>